<evidence type="ECO:0000256" key="9">
    <source>
        <dbReference type="ARBA" id="ARBA00031996"/>
    </source>
</evidence>
<keyword evidence="13" id="KW-0460">Magnesium</keyword>
<sequence length="219" mass="23458">MTRPPYAPPTLPEEIALLEAMAAIAPKGVRIGCRKIRDEDEAHLLPEEARAIPARHPAIRRASGAARWIAHGLLWDIGLNDFAVLRTSSGAPVWPDGMTGSLAHDNEMAVAAVAPVSHIGSLGIDVEPAQPLPHDIFALVTTPADTTEALNQDLTGRILFSAKEAVYKAVYPLDREILGYEDIAVDLNAGLAVTTTGHRVKLLYCVAPRVVVVAFVRGN</sequence>
<keyword evidence="13" id="KW-0479">Metal-binding</keyword>
<comment type="function">
    <text evidence="1">Involved in the biosynthesis of the siderophore enterobactin (enterochelin), which is a macrocyclic trimeric lactone of N-(2,3-dihydroxybenzoyl)-serine. The serine trilactone serves as a scaffolding for the three catechol functionalities that provide hexadentate coordination for the tightly ligated iron(2+) atoms. Plays an essential role in the assembly of the enterobactin by catalyzing the transfer of the 4'-phosphopantetheine (Ppant) moiety from coenzyme A to the apo-domains of both EntB (ArCP domain) and EntF (PCP domain) to yield their holo-forms which make them competent for the activation of 2,3-dihydroxybenzoate (DHB) and L-serine, respectively.</text>
</comment>
<evidence type="ECO:0000256" key="6">
    <source>
        <dbReference type="ARBA" id="ARBA00022679"/>
    </source>
</evidence>
<dbReference type="PRINTS" id="PR01399">
    <property type="entry name" value="ENTSNTHTASED"/>
</dbReference>
<evidence type="ECO:0000256" key="2">
    <source>
        <dbReference type="ARBA" id="ARBA00004993"/>
    </source>
</evidence>
<evidence type="ECO:0000256" key="8">
    <source>
        <dbReference type="ARBA" id="ARBA00029894"/>
    </source>
</evidence>
<evidence type="ECO:0000256" key="13">
    <source>
        <dbReference type="PIRSR" id="PIRSR603542-2"/>
    </source>
</evidence>
<feature type="binding site" evidence="12">
    <location>
        <position position="125"/>
    </location>
    <ligand>
        <name>CoA</name>
        <dbReference type="ChEBI" id="CHEBI:57287"/>
    </ligand>
</feature>
<dbReference type="PANTHER" id="PTHR38096">
    <property type="entry name" value="ENTEROBACTIN SYNTHASE COMPONENT D"/>
    <property type="match status" value="1"/>
</dbReference>
<feature type="domain" description="4'-phosphopantetheinyl transferase" evidence="14">
    <location>
        <begin position="121"/>
        <end position="196"/>
    </location>
</feature>
<dbReference type="InterPro" id="IPR037143">
    <property type="entry name" value="4-PPantetheinyl_Trfase_dom_sf"/>
</dbReference>
<evidence type="ECO:0000313" key="17">
    <source>
        <dbReference type="Proteomes" id="UP000199205"/>
    </source>
</evidence>
<dbReference type="InterPro" id="IPR008278">
    <property type="entry name" value="4-PPantetheinyl_Trfase_dom"/>
</dbReference>
<evidence type="ECO:0000256" key="5">
    <source>
        <dbReference type="ARBA" id="ARBA00019087"/>
    </source>
</evidence>
<dbReference type="GO" id="GO:0000287">
    <property type="term" value="F:magnesium ion binding"/>
    <property type="evidence" value="ECO:0007669"/>
    <property type="project" value="InterPro"/>
</dbReference>
<dbReference type="InterPro" id="IPR041354">
    <property type="entry name" value="4PPT_N"/>
</dbReference>
<evidence type="ECO:0000256" key="10">
    <source>
        <dbReference type="ARBA" id="ARBA00049176"/>
    </source>
</evidence>
<feature type="domain" description="4'-phosphopantetheinyl transferase N-terminal" evidence="15">
    <location>
        <begin position="48"/>
        <end position="114"/>
    </location>
</feature>
<comment type="catalytic activity">
    <reaction evidence="10">
        <text>apo-[aryl-carrier protein] + CoA = holo-[aryl-carrier protein] + adenosine 3',5'-bisphosphate + H(+)</text>
        <dbReference type="Rhea" id="RHEA:48404"/>
        <dbReference type="Rhea" id="RHEA-COMP:15903"/>
        <dbReference type="Rhea" id="RHEA-COMP:17557"/>
        <dbReference type="ChEBI" id="CHEBI:15378"/>
        <dbReference type="ChEBI" id="CHEBI:29999"/>
        <dbReference type="ChEBI" id="CHEBI:57287"/>
        <dbReference type="ChEBI" id="CHEBI:58343"/>
        <dbReference type="ChEBI" id="CHEBI:64479"/>
    </reaction>
</comment>
<comment type="cofactor">
    <cofactor evidence="13">
        <name>Mg(2+)</name>
        <dbReference type="ChEBI" id="CHEBI:18420"/>
    </cofactor>
</comment>
<accession>A0A1C3WQ09</accession>
<dbReference type="GO" id="GO:0009366">
    <property type="term" value="C:enterobactin synthetase complex"/>
    <property type="evidence" value="ECO:0007669"/>
    <property type="project" value="InterPro"/>
</dbReference>
<evidence type="ECO:0000256" key="3">
    <source>
        <dbReference type="ARBA" id="ARBA00008342"/>
    </source>
</evidence>
<dbReference type="EMBL" id="FMAF01000015">
    <property type="protein sequence ID" value="SCB42061.1"/>
    <property type="molecule type" value="Genomic_DNA"/>
</dbReference>
<feature type="binding site" evidence="12">
    <location>
        <position position="164"/>
    </location>
    <ligand>
        <name>CoA</name>
        <dbReference type="ChEBI" id="CHEBI:57287"/>
    </ligand>
</feature>
<protein>
    <recommendedName>
        <fullName evidence="5">Enterobactin synthase component D</fullName>
    </recommendedName>
    <alternativeName>
        <fullName evidence="8">4'-phosphopantetheinyl transferase EntD</fullName>
    </alternativeName>
    <alternativeName>
        <fullName evidence="9">Enterochelin synthase D</fullName>
    </alternativeName>
</protein>
<dbReference type="RefSeq" id="WP_092575248.1">
    <property type="nucleotide sequence ID" value="NZ_FMAF01000015.1"/>
</dbReference>
<dbReference type="GO" id="GO:0009239">
    <property type="term" value="P:enterobactin biosynthetic process"/>
    <property type="evidence" value="ECO:0007669"/>
    <property type="project" value="UniProtKB-UniPathway"/>
</dbReference>
<gene>
    <name evidence="16" type="ORF">GA0061101_1153</name>
</gene>
<evidence type="ECO:0000259" key="14">
    <source>
        <dbReference type="Pfam" id="PF01648"/>
    </source>
</evidence>
<feature type="binding site" evidence="12">
    <location>
        <position position="178"/>
    </location>
    <ligand>
        <name>CoA</name>
        <dbReference type="ChEBI" id="CHEBI:57287"/>
    </ligand>
</feature>
<evidence type="ECO:0000313" key="16">
    <source>
        <dbReference type="EMBL" id="SCB42061.1"/>
    </source>
</evidence>
<evidence type="ECO:0000256" key="11">
    <source>
        <dbReference type="ARBA" id="ARBA00049191"/>
    </source>
</evidence>
<evidence type="ECO:0000256" key="12">
    <source>
        <dbReference type="PIRSR" id="PIRSR603542-1"/>
    </source>
</evidence>
<evidence type="ECO:0000259" key="15">
    <source>
        <dbReference type="Pfam" id="PF17837"/>
    </source>
</evidence>
<dbReference type="GO" id="GO:0008897">
    <property type="term" value="F:holo-[acyl-carrier-protein] synthase activity"/>
    <property type="evidence" value="ECO:0007669"/>
    <property type="project" value="InterPro"/>
</dbReference>
<keyword evidence="6 16" id="KW-0808">Transferase</keyword>
<feature type="binding site" evidence="12">
    <location>
        <position position="67"/>
    </location>
    <ligand>
        <name>CoA</name>
        <dbReference type="ChEBI" id="CHEBI:57287"/>
    </ligand>
</feature>
<feature type="binding site" evidence="13">
    <location>
        <position position="127"/>
    </location>
    <ligand>
        <name>Mg(2+)</name>
        <dbReference type="ChEBI" id="CHEBI:18420"/>
    </ligand>
</feature>
<name>A0A1C3WQ09_9HYPH</name>
<dbReference type="PANTHER" id="PTHR38096:SF1">
    <property type="entry name" value="ENTEROBACTIN SYNTHASE COMPONENT D"/>
    <property type="match status" value="1"/>
</dbReference>
<comment type="pathway">
    <text evidence="2">Siderophore biosynthesis; enterobactin biosynthesis.</text>
</comment>
<comment type="catalytic activity">
    <reaction evidence="11">
        <text>apo-[peptidyl-carrier protein] + CoA = holo-[peptidyl-carrier protein] + adenosine 3',5'-bisphosphate + H(+)</text>
        <dbReference type="Rhea" id="RHEA:46228"/>
        <dbReference type="Rhea" id="RHEA-COMP:11479"/>
        <dbReference type="Rhea" id="RHEA-COMP:11480"/>
        <dbReference type="ChEBI" id="CHEBI:15378"/>
        <dbReference type="ChEBI" id="CHEBI:29999"/>
        <dbReference type="ChEBI" id="CHEBI:57287"/>
        <dbReference type="ChEBI" id="CHEBI:58343"/>
        <dbReference type="ChEBI" id="CHEBI:64479"/>
    </reaction>
</comment>
<dbReference type="AlphaFoldDB" id="A0A1C3WQ09"/>
<dbReference type="SUPFAM" id="SSF56214">
    <property type="entry name" value="4'-phosphopantetheinyl transferase"/>
    <property type="match status" value="1"/>
</dbReference>
<dbReference type="Pfam" id="PF01648">
    <property type="entry name" value="ACPS"/>
    <property type="match status" value="1"/>
</dbReference>
<evidence type="ECO:0000256" key="4">
    <source>
        <dbReference type="ARBA" id="ARBA00011503"/>
    </source>
</evidence>
<comment type="similarity">
    <text evidence="3">Belongs to the P-Pant transferase superfamily. EntD family.</text>
</comment>
<evidence type="ECO:0000256" key="1">
    <source>
        <dbReference type="ARBA" id="ARBA00003937"/>
    </source>
</evidence>
<proteinExistence type="inferred from homology"/>
<evidence type="ECO:0000256" key="7">
    <source>
        <dbReference type="ARBA" id="ARBA00023191"/>
    </source>
</evidence>
<dbReference type="GO" id="GO:0005886">
    <property type="term" value="C:plasma membrane"/>
    <property type="evidence" value="ECO:0007669"/>
    <property type="project" value="TreeGrafter"/>
</dbReference>
<dbReference type="UniPathway" id="UPA00017"/>
<comment type="subunit">
    <text evidence="4">EntB, EntD, EntE, and EntF form a multienzyme complex called enterobactin synthase.</text>
</comment>
<feature type="binding site" evidence="13">
    <location>
        <position position="125"/>
    </location>
    <ligand>
        <name>Mg(2+)</name>
        <dbReference type="ChEBI" id="CHEBI:18420"/>
    </ligand>
</feature>
<feature type="binding site" evidence="12">
    <location>
        <position position="168"/>
    </location>
    <ligand>
        <name>CoA</name>
        <dbReference type="ChEBI" id="CHEBI:57287"/>
    </ligand>
</feature>
<dbReference type="Proteomes" id="UP000199205">
    <property type="component" value="Unassembled WGS sequence"/>
</dbReference>
<dbReference type="InterPro" id="IPR003542">
    <property type="entry name" value="Enbac_synth_compD-like"/>
</dbReference>
<organism evidence="16 17">
    <name type="scientific">Rhizobium lusitanum</name>
    <dbReference type="NCBI Taxonomy" id="293958"/>
    <lineage>
        <taxon>Bacteria</taxon>
        <taxon>Pseudomonadati</taxon>
        <taxon>Pseudomonadota</taxon>
        <taxon>Alphaproteobacteria</taxon>
        <taxon>Hyphomicrobiales</taxon>
        <taxon>Rhizobiaceae</taxon>
        <taxon>Rhizobium/Agrobacterium group</taxon>
        <taxon>Rhizobium</taxon>
    </lineage>
</organism>
<dbReference type="Pfam" id="PF17837">
    <property type="entry name" value="4PPT_N"/>
    <property type="match status" value="1"/>
</dbReference>
<dbReference type="OrthoDB" id="8210607at2"/>
<reference evidence="16 17" key="1">
    <citation type="submission" date="2016-08" db="EMBL/GenBank/DDBJ databases">
        <authorList>
            <person name="Seilhamer J.J."/>
        </authorList>
    </citation>
    <scope>NUCLEOTIDE SEQUENCE [LARGE SCALE GENOMIC DNA]</scope>
    <source>
        <strain evidence="16 17">P1-7</strain>
    </source>
</reference>
<dbReference type="Gene3D" id="3.90.470.20">
    <property type="entry name" value="4'-phosphopantetheinyl transferase domain"/>
    <property type="match status" value="1"/>
</dbReference>
<keyword evidence="7" id="KW-0259">Enterobactin biosynthesis</keyword>